<gene>
    <name evidence="2" type="ORF">I5L03_06235</name>
</gene>
<dbReference type="Proteomes" id="UP000602442">
    <property type="component" value="Unassembled WGS sequence"/>
</dbReference>
<protein>
    <recommendedName>
        <fullName evidence="4">Peptidase C-terminal archaeal/bacterial domain-containing protein</fullName>
    </recommendedName>
</protein>
<sequence length="416" mass="43811">MRFGFHKTALLIGAAAIMAPATAFAQARDLDSAQSDVRVFQGTVDSAEAVYEVSVPAGSVMQIDVMSTSDLDPIVTVTDTATGEQIAEDDDGGEGLNSRVRIRGEDTGRRISIAVNSFDASWVGDGETYGGSFDLRLETSEYVPVETRTVTYGARETGRIDGEPNLFEIAGVAGQMVEIALLAGDDQMLDPLLELRDASGEVIAYNDDGGNGLNSYIAHVFEESGTYTIAATGYSESTGDFILRVRDQREATAQLPLQVIGFADQASGDLASSFSDDPMRPSFIDYQLSESALAAIRSGDGDVTIRMNAVEGGDADFGGDIDPYLEVGFDTPLGFAIVATDDDGSGTLDSMLPLDLGLLADNPELLSMLRIRAKGLGGSSGAYTLEITEGMEARAEPIDFPAPVMIPPPAPPASAD</sequence>
<comment type="caution">
    <text evidence="2">The sequence shown here is derived from an EMBL/GenBank/DDBJ whole genome shotgun (WGS) entry which is preliminary data.</text>
</comment>
<evidence type="ECO:0000256" key="1">
    <source>
        <dbReference type="SAM" id="SignalP"/>
    </source>
</evidence>
<evidence type="ECO:0000313" key="3">
    <source>
        <dbReference type="Proteomes" id="UP000602442"/>
    </source>
</evidence>
<reference evidence="2 3" key="1">
    <citation type="submission" date="2020-11" db="EMBL/GenBank/DDBJ databases">
        <title>Erythrobacter sediminis sp. nov., a marine bacterium from a tidal flat of Garorim Bay.</title>
        <authorList>
            <person name="Kim D."/>
            <person name="Yoo Y."/>
            <person name="Kim J.-J."/>
        </authorList>
    </citation>
    <scope>NUCLEOTIDE SEQUENCE [LARGE SCALE GENOMIC DNA]</scope>
    <source>
        <strain evidence="2 3">JGD-13</strain>
    </source>
</reference>
<name>A0ABS0N4F4_9SPHN</name>
<dbReference type="Gene3D" id="2.60.120.380">
    <property type="match status" value="1"/>
</dbReference>
<dbReference type="EMBL" id="JAEANY010000002">
    <property type="protein sequence ID" value="MBH5322180.1"/>
    <property type="molecule type" value="Genomic_DNA"/>
</dbReference>
<keyword evidence="3" id="KW-1185">Reference proteome</keyword>
<feature type="signal peptide" evidence="1">
    <location>
        <begin position="1"/>
        <end position="25"/>
    </location>
</feature>
<organism evidence="2 3">
    <name type="scientific">Aurantiacibacter sediminis</name>
    <dbReference type="NCBI Taxonomy" id="2793064"/>
    <lineage>
        <taxon>Bacteria</taxon>
        <taxon>Pseudomonadati</taxon>
        <taxon>Pseudomonadota</taxon>
        <taxon>Alphaproteobacteria</taxon>
        <taxon>Sphingomonadales</taxon>
        <taxon>Erythrobacteraceae</taxon>
        <taxon>Aurantiacibacter</taxon>
    </lineage>
</organism>
<proteinExistence type="predicted"/>
<accession>A0ABS0N4F4</accession>
<feature type="chain" id="PRO_5046187638" description="Peptidase C-terminal archaeal/bacterial domain-containing protein" evidence="1">
    <location>
        <begin position="26"/>
        <end position="416"/>
    </location>
</feature>
<evidence type="ECO:0000313" key="2">
    <source>
        <dbReference type="EMBL" id="MBH5322180.1"/>
    </source>
</evidence>
<evidence type="ECO:0008006" key="4">
    <source>
        <dbReference type="Google" id="ProtNLM"/>
    </source>
</evidence>
<dbReference type="RefSeq" id="WP_197920894.1">
    <property type="nucleotide sequence ID" value="NZ_CAWPTA010000007.1"/>
</dbReference>
<keyword evidence="1" id="KW-0732">Signal</keyword>